<dbReference type="Proteomes" id="UP000759537">
    <property type="component" value="Unassembled WGS sequence"/>
</dbReference>
<reference evidence="1" key="1">
    <citation type="submission" date="2019-10" db="EMBL/GenBank/DDBJ databases">
        <authorList>
            <consortium name="DOE Joint Genome Institute"/>
            <person name="Kuo A."/>
            <person name="Miyauchi S."/>
            <person name="Kiss E."/>
            <person name="Drula E."/>
            <person name="Kohler A."/>
            <person name="Sanchez-Garcia M."/>
            <person name="Andreopoulos B."/>
            <person name="Barry K.W."/>
            <person name="Bonito G."/>
            <person name="Buee M."/>
            <person name="Carver A."/>
            <person name="Chen C."/>
            <person name="Cichocki N."/>
            <person name="Clum A."/>
            <person name="Culley D."/>
            <person name="Crous P.W."/>
            <person name="Fauchery L."/>
            <person name="Girlanda M."/>
            <person name="Hayes R."/>
            <person name="Keri Z."/>
            <person name="LaButti K."/>
            <person name="Lipzen A."/>
            <person name="Lombard V."/>
            <person name="Magnuson J."/>
            <person name="Maillard F."/>
            <person name="Morin E."/>
            <person name="Murat C."/>
            <person name="Nolan M."/>
            <person name="Ohm R."/>
            <person name="Pangilinan J."/>
            <person name="Pereira M."/>
            <person name="Perotto S."/>
            <person name="Peter M."/>
            <person name="Riley R."/>
            <person name="Sitrit Y."/>
            <person name="Stielow B."/>
            <person name="Szollosi G."/>
            <person name="Zifcakova L."/>
            <person name="Stursova M."/>
            <person name="Spatafora J.W."/>
            <person name="Tedersoo L."/>
            <person name="Vaario L.-M."/>
            <person name="Yamada A."/>
            <person name="Yan M."/>
            <person name="Wang P."/>
            <person name="Xu J."/>
            <person name="Bruns T."/>
            <person name="Baldrian P."/>
            <person name="Vilgalys R."/>
            <person name="Henrissat B."/>
            <person name="Grigoriev I.V."/>
            <person name="Hibbett D."/>
            <person name="Nagy L.G."/>
            <person name="Martin F.M."/>
        </authorList>
    </citation>
    <scope>NUCLEOTIDE SEQUENCE</scope>
    <source>
        <strain evidence="1">Prilba</strain>
    </source>
</reference>
<comment type="caution">
    <text evidence="1">The sequence shown here is derived from an EMBL/GenBank/DDBJ whole genome shotgun (WGS) entry which is preliminary data.</text>
</comment>
<organism evidence="1 2">
    <name type="scientific">Russula ochroleuca</name>
    <dbReference type="NCBI Taxonomy" id="152965"/>
    <lineage>
        <taxon>Eukaryota</taxon>
        <taxon>Fungi</taxon>
        <taxon>Dikarya</taxon>
        <taxon>Basidiomycota</taxon>
        <taxon>Agaricomycotina</taxon>
        <taxon>Agaricomycetes</taxon>
        <taxon>Russulales</taxon>
        <taxon>Russulaceae</taxon>
        <taxon>Russula</taxon>
    </lineage>
</organism>
<sequence>MTFTGKLSKGGPSRDFQYPSPPIHILDDYSLLNVLSLCRPAILDESEVDNDRFLEGGEWHRERWWYRLVQVCRRWRYLVLESASYLRLTLVCARGTPVANMLAHSPPLPLVIDHHYDKYHDITAEDEEGIILALQHRDRVRRIRLRKSVPILQRLVNALDSEFPILEFLLIEHQRYQWPMVEQNLSLHLPETFRAPHLRHLLLMSFAVPIGAPLLTTMGNLVTLSLNLIPPSAYFHPDALLQRISVMPQLEILGILFNSHFPTREIERQLLRTPITTRVTLPNLRWFGFQGASAYLEALLPQLTIPLLEKLQVYFFNQLTYSVPHLQQFMSAAGNLRFNTITFTFHYDFLEVMALPHKGARMYTLSMSLGGRHLDWQVASAAQVFHQLKTVLSAVEHLTLKYDRRTKSSWYTEADRTQWQELLGSFANVKTLFVSGDLVGQLSGALQPGEGESPMELLPELQELSYSAIASSLNVFTPFVDARQKAGRPVTMNLP</sequence>
<name>A0A9P5MSK8_9AGAM</name>
<dbReference type="EMBL" id="WHVB01000013">
    <property type="protein sequence ID" value="KAF8477674.1"/>
    <property type="molecule type" value="Genomic_DNA"/>
</dbReference>
<keyword evidence="2" id="KW-1185">Reference proteome</keyword>
<dbReference type="AlphaFoldDB" id="A0A9P5MSK8"/>
<evidence type="ECO:0000313" key="1">
    <source>
        <dbReference type="EMBL" id="KAF8477674.1"/>
    </source>
</evidence>
<dbReference type="OrthoDB" id="3203181at2759"/>
<proteinExistence type="predicted"/>
<evidence type="ECO:0000313" key="2">
    <source>
        <dbReference type="Proteomes" id="UP000759537"/>
    </source>
</evidence>
<reference evidence="1" key="2">
    <citation type="journal article" date="2020" name="Nat. Commun.">
        <title>Large-scale genome sequencing of mycorrhizal fungi provides insights into the early evolution of symbiotic traits.</title>
        <authorList>
            <person name="Miyauchi S."/>
            <person name="Kiss E."/>
            <person name="Kuo A."/>
            <person name="Drula E."/>
            <person name="Kohler A."/>
            <person name="Sanchez-Garcia M."/>
            <person name="Morin E."/>
            <person name="Andreopoulos B."/>
            <person name="Barry K.W."/>
            <person name="Bonito G."/>
            <person name="Buee M."/>
            <person name="Carver A."/>
            <person name="Chen C."/>
            <person name="Cichocki N."/>
            <person name="Clum A."/>
            <person name="Culley D."/>
            <person name="Crous P.W."/>
            <person name="Fauchery L."/>
            <person name="Girlanda M."/>
            <person name="Hayes R.D."/>
            <person name="Keri Z."/>
            <person name="LaButti K."/>
            <person name="Lipzen A."/>
            <person name="Lombard V."/>
            <person name="Magnuson J."/>
            <person name="Maillard F."/>
            <person name="Murat C."/>
            <person name="Nolan M."/>
            <person name="Ohm R.A."/>
            <person name="Pangilinan J."/>
            <person name="Pereira M.F."/>
            <person name="Perotto S."/>
            <person name="Peter M."/>
            <person name="Pfister S."/>
            <person name="Riley R."/>
            <person name="Sitrit Y."/>
            <person name="Stielow J.B."/>
            <person name="Szollosi G."/>
            <person name="Zifcakova L."/>
            <person name="Stursova M."/>
            <person name="Spatafora J.W."/>
            <person name="Tedersoo L."/>
            <person name="Vaario L.M."/>
            <person name="Yamada A."/>
            <person name="Yan M."/>
            <person name="Wang P."/>
            <person name="Xu J."/>
            <person name="Bruns T."/>
            <person name="Baldrian P."/>
            <person name="Vilgalys R."/>
            <person name="Dunand C."/>
            <person name="Henrissat B."/>
            <person name="Grigoriev I.V."/>
            <person name="Hibbett D."/>
            <person name="Nagy L.G."/>
            <person name="Martin F.M."/>
        </authorList>
    </citation>
    <scope>NUCLEOTIDE SEQUENCE</scope>
    <source>
        <strain evidence="1">Prilba</strain>
    </source>
</reference>
<protein>
    <recommendedName>
        <fullName evidence="3">F-box domain-containing protein</fullName>
    </recommendedName>
</protein>
<gene>
    <name evidence="1" type="ORF">DFH94DRAFT_694490</name>
</gene>
<evidence type="ECO:0008006" key="3">
    <source>
        <dbReference type="Google" id="ProtNLM"/>
    </source>
</evidence>
<accession>A0A9P5MSK8</accession>